<dbReference type="SUPFAM" id="SSF54236">
    <property type="entry name" value="Ubiquitin-like"/>
    <property type="match status" value="1"/>
</dbReference>
<dbReference type="PROSITE" id="PS51283">
    <property type="entry name" value="DUSP"/>
    <property type="match status" value="3"/>
</dbReference>
<evidence type="ECO:0000256" key="7">
    <source>
        <dbReference type="ARBA" id="ARBA00022786"/>
    </source>
</evidence>
<dbReference type="InterPro" id="IPR028889">
    <property type="entry name" value="USP"/>
</dbReference>
<name>A0ABR2DQ87_9ROSI</name>
<dbReference type="PROSITE" id="PS50053">
    <property type="entry name" value="UBIQUITIN_2"/>
    <property type="match status" value="1"/>
</dbReference>
<evidence type="ECO:0000256" key="8">
    <source>
        <dbReference type="ARBA" id="ARBA00022801"/>
    </source>
</evidence>
<comment type="caution">
    <text evidence="15">The sequence shown here is derived from an EMBL/GenBank/DDBJ whole genome shotgun (WGS) entry which is preliminary data.</text>
</comment>
<proteinExistence type="inferred from homology"/>
<evidence type="ECO:0000256" key="3">
    <source>
        <dbReference type="ARBA" id="ARBA00009085"/>
    </source>
</evidence>
<dbReference type="SMART" id="SM00695">
    <property type="entry name" value="DUSP"/>
    <property type="match status" value="1"/>
</dbReference>
<dbReference type="InterPro" id="IPR050164">
    <property type="entry name" value="Peptidase_C19"/>
</dbReference>
<dbReference type="Gene3D" id="3.90.70.10">
    <property type="entry name" value="Cysteine proteinases"/>
    <property type="match status" value="1"/>
</dbReference>
<keyword evidence="10" id="KW-0539">Nucleus</keyword>
<keyword evidence="5" id="KW-0645">Protease</keyword>
<keyword evidence="6" id="KW-0677">Repeat</keyword>
<dbReference type="Pfam" id="PF06337">
    <property type="entry name" value="DUSP"/>
    <property type="match status" value="1"/>
</dbReference>
<evidence type="ECO:0000256" key="11">
    <source>
        <dbReference type="SAM" id="MobiDB-lite"/>
    </source>
</evidence>
<evidence type="ECO:0000256" key="9">
    <source>
        <dbReference type="ARBA" id="ARBA00022807"/>
    </source>
</evidence>
<keyword evidence="7" id="KW-0833">Ubl conjugation pathway</keyword>
<comment type="similarity">
    <text evidence="3">Belongs to the peptidase C19 family.</text>
</comment>
<keyword evidence="8" id="KW-0378">Hydrolase</keyword>
<dbReference type="CDD" id="cd01795">
    <property type="entry name" value="Ubl_USP48"/>
    <property type="match status" value="1"/>
</dbReference>
<dbReference type="InterPro" id="IPR033841">
    <property type="entry name" value="Pep_USP48"/>
</dbReference>
<dbReference type="PANTHER" id="PTHR24006:SF722">
    <property type="entry name" value="UBIQUITIN CARBOXYL-TERMINAL HYDROLASE 48"/>
    <property type="match status" value="1"/>
</dbReference>
<dbReference type="EMBL" id="JBBPBM010000024">
    <property type="protein sequence ID" value="KAK8543067.1"/>
    <property type="molecule type" value="Genomic_DNA"/>
</dbReference>
<dbReference type="PROSITE" id="PS00973">
    <property type="entry name" value="USP_2"/>
    <property type="match status" value="1"/>
</dbReference>
<dbReference type="CDD" id="cd02668">
    <property type="entry name" value="Peptidase_C19L"/>
    <property type="match status" value="1"/>
</dbReference>
<dbReference type="InterPro" id="IPR038765">
    <property type="entry name" value="Papain-like_cys_pep_sf"/>
</dbReference>
<dbReference type="Gene3D" id="3.10.20.90">
    <property type="entry name" value="Phosphatidylinositol 3-kinase Catalytic Subunit, Chain A, domain 1"/>
    <property type="match status" value="1"/>
</dbReference>
<feature type="domain" description="DUSP" evidence="14">
    <location>
        <begin position="746"/>
        <end position="868"/>
    </location>
</feature>
<feature type="domain" description="DUSP" evidence="14">
    <location>
        <begin position="511"/>
        <end position="603"/>
    </location>
</feature>
<evidence type="ECO:0000256" key="4">
    <source>
        <dbReference type="ARBA" id="ARBA00012759"/>
    </source>
</evidence>
<feature type="region of interest" description="Disordered" evidence="11">
    <location>
        <begin position="1123"/>
        <end position="1147"/>
    </location>
</feature>
<evidence type="ECO:0000256" key="6">
    <source>
        <dbReference type="ARBA" id="ARBA00022737"/>
    </source>
</evidence>
<dbReference type="InterPro" id="IPR029071">
    <property type="entry name" value="Ubiquitin-like_domsf"/>
</dbReference>
<dbReference type="InterPro" id="IPR044743">
    <property type="entry name" value="Ubl_USP48"/>
</dbReference>
<sequence length="1147" mass="128866">MSRPTTRSKNKRNRQAYNDDTTTEILRKIHLTGEITDDDVNQLYMITKPVCQGCRVNTKDNPNCFCGLIPPPNGSRKTGLWQKTSDIVQALGPDPCKDLRASAHSPAGLTNLGATCYANSILQCLYMNKSFRQGVFSVEPDVLNKHPVLDQLARLFAQLHASKMAFIDSAPFIKTLELDNGVQQDSHEFLTLLFSLLERCLSDSKVPKARTIVQDLFRGSVSHVTTCSKCGKDSEASSKMEDFYELELNVKGLKTLNESLTDYLSVEELHGDNQYFCESCNTRVDASRSIKLRSLPDVLNFQLKRYDFLQKTTSKKKITSVFSFPGKLDMRGRLSKPSPVELIYDLSAVLIHKGTATNSGHYIAHIKDENTGQWWEFDDEHVSNLGRHPFGEGSSTSNTKSNRIDPVHSSCIGVDGTANGNHLDPIKLQHEESSGGSHVEMFSSTDAYMLMYNLSCVKKNGSSTMEMEGDAVFLHDGISLPSHLCQEITNLNSSCVDACEQFKLKKERELEHMAERRQEVRSVLSEAPVHSVEKPFYWISTDWLRQWADNISPPVLDNSSIQCSHGKLPISKAGSVKRLSTEAWMKLFSKYNGGPTFAKNDYCMDCLIDVARTVVCADSYRDRRKLMKEIADNVLLAKCEDGTYYVSKAWLQQWVKRKNIDAPSEADAGPTMSIRCPHGHLMPEQAAAAKRLLVPEKLWLFFYEDAVTVKPDDPSGCPTFPSDSEECPECSNALSEFACLEDSRREMKLKQRQNHEKLALGKSIPLSSNCKYYLLPSSWLSKWRSYISTNSKHNSSMEPEILDGIINLLKCEKHLRLLERLPKVAYKRGSFFQKSSSTDRLIIITEHDWKCFCEEWGGTKENGISAMIELSSSNDLAGCCGDMSICEQQPDLSNEVNSEIESKQPVLRTCPEVCEECIGERESCELMQKLNYANEEIYVYLVRGKEAPKSILQASESSEPDRRTSKRSRKTNNGNFVNLKVSATTSIYQLKMMIWESLGVVKENQVLHKGSRIIDQETATLADMNIFPGDRLWVKDSEIHEDRDIADELSDQKMNVENVEEGFRGTLLTANISSQKKSWNVLICVLGDSRKGCCSEELYNVMRCPVPSPILCLDNFQKTLGPGNHDGRGEQARGDHGSSDRMGGTGF</sequence>
<feature type="compositionally biased region" description="Basic and acidic residues" evidence="11">
    <location>
        <begin position="1125"/>
        <end position="1139"/>
    </location>
</feature>
<keyword evidence="9" id="KW-0788">Thiol protease</keyword>
<dbReference type="Pfam" id="PF00443">
    <property type="entry name" value="UCH"/>
    <property type="match status" value="1"/>
</dbReference>
<reference evidence="15 16" key="1">
    <citation type="journal article" date="2024" name="G3 (Bethesda)">
        <title>Genome assembly of Hibiscus sabdariffa L. provides insights into metabolisms of medicinal natural products.</title>
        <authorList>
            <person name="Kim T."/>
        </authorList>
    </citation>
    <scope>NUCLEOTIDE SEQUENCE [LARGE SCALE GENOMIC DNA]</scope>
    <source>
        <strain evidence="15">TK-2024</strain>
        <tissue evidence="15">Old leaves</tissue>
    </source>
</reference>
<feature type="domain" description="Ubiquitin-like" evidence="12">
    <location>
        <begin position="970"/>
        <end position="1032"/>
    </location>
</feature>
<dbReference type="PROSITE" id="PS00972">
    <property type="entry name" value="USP_1"/>
    <property type="match status" value="1"/>
</dbReference>
<dbReference type="EC" id="3.4.19.12" evidence="4"/>
<feature type="domain" description="DUSP" evidence="14">
    <location>
        <begin position="618"/>
        <end position="725"/>
    </location>
</feature>
<dbReference type="PANTHER" id="PTHR24006">
    <property type="entry name" value="UBIQUITIN CARBOXYL-TERMINAL HYDROLASE"/>
    <property type="match status" value="1"/>
</dbReference>
<dbReference type="InterPro" id="IPR018200">
    <property type="entry name" value="USP_CS"/>
</dbReference>
<dbReference type="SUPFAM" id="SSF143791">
    <property type="entry name" value="DUSP-like"/>
    <property type="match status" value="2"/>
</dbReference>
<dbReference type="PROSITE" id="PS50235">
    <property type="entry name" value="USP_3"/>
    <property type="match status" value="1"/>
</dbReference>
<keyword evidence="16" id="KW-1185">Reference proteome</keyword>
<evidence type="ECO:0000259" key="12">
    <source>
        <dbReference type="PROSITE" id="PS50053"/>
    </source>
</evidence>
<dbReference type="Proteomes" id="UP001472677">
    <property type="component" value="Unassembled WGS sequence"/>
</dbReference>
<feature type="region of interest" description="Disordered" evidence="11">
    <location>
        <begin position="951"/>
        <end position="973"/>
    </location>
</feature>
<accession>A0ABR2DQ87</accession>
<dbReference type="InterPro" id="IPR035927">
    <property type="entry name" value="DUSP-like_sf"/>
</dbReference>
<evidence type="ECO:0000256" key="1">
    <source>
        <dbReference type="ARBA" id="ARBA00000707"/>
    </source>
</evidence>
<evidence type="ECO:0000313" key="16">
    <source>
        <dbReference type="Proteomes" id="UP001472677"/>
    </source>
</evidence>
<protein>
    <recommendedName>
        <fullName evidence="4">ubiquitinyl hydrolase 1</fullName>
        <ecNumber evidence="4">3.4.19.12</ecNumber>
    </recommendedName>
</protein>
<dbReference type="InterPro" id="IPR001394">
    <property type="entry name" value="Peptidase_C19_UCH"/>
</dbReference>
<dbReference type="Gene3D" id="3.30.2230.10">
    <property type="entry name" value="DUSP-like"/>
    <property type="match status" value="2"/>
</dbReference>
<dbReference type="SUPFAM" id="SSF54001">
    <property type="entry name" value="Cysteine proteinases"/>
    <property type="match status" value="1"/>
</dbReference>
<feature type="compositionally biased region" description="Basic residues" evidence="11">
    <location>
        <begin position="1"/>
        <end position="14"/>
    </location>
</feature>
<feature type="domain" description="USP" evidence="13">
    <location>
        <begin position="107"/>
        <end position="455"/>
    </location>
</feature>
<dbReference type="InterPro" id="IPR006615">
    <property type="entry name" value="Pept_C19_DUSP"/>
</dbReference>
<evidence type="ECO:0000256" key="2">
    <source>
        <dbReference type="ARBA" id="ARBA00004123"/>
    </source>
</evidence>
<evidence type="ECO:0000256" key="5">
    <source>
        <dbReference type="ARBA" id="ARBA00022670"/>
    </source>
</evidence>
<comment type="catalytic activity">
    <reaction evidence="1">
        <text>Thiol-dependent hydrolysis of ester, thioester, amide, peptide and isopeptide bonds formed by the C-terminal Gly of ubiquitin (a 76-residue protein attached to proteins as an intracellular targeting signal).</text>
        <dbReference type="EC" id="3.4.19.12"/>
    </reaction>
</comment>
<feature type="region of interest" description="Disordered" evidence="11">
    <location>
        <begin position="1"/>
        <end position="20"/>
    </location>
</feature>
<organism evidence="15 16">
    <name type="scientific">Hibiscus sabdariffa</name>
    <name type="common">roselle</name>
    <dbReference type="NCBI Taxonomy" id="183260"/>
    <lineage>
        <taxon>Eukaryota</taxon>
        <taxon>Viridiplantae</taxon>
        <taxon>Streptophyta</taxon>
        <taxon>Embryophyta</taxon>
        <taxon>Tracheophyta</taxon>
        <taxon>Spermatophyta</taxon>
        <taxon>Magnoliopsida</taxon>
        <taxon>eudicotyledons</taxon>
        <taxon>Gunneridae</taxon>
        <taxon>Pentapetalae</taxon>
        <taxon>rosids</taxon>
        <taxon>malvids</taxon>
        <taxon>Malvales</taxon>
        <taxon>Malvaceae</taxon>
        <taxon>Malvoideae</taxon>
        <taxon>Hibiscus</taxon>
    </lineage>
</organism>
<evidence type="ECO:0000259" key="13">
    <source>
        <dbReference type="PROSITE" id="PS50235"/>
    </source>
</evidence>
<dbReference type="InterPro" id="IPR000626">
    <property type="entry name" value="Ubiquitin-like_dom"/>
</dbReference>
<evidence type="ECO:0000313" key="15">
    <source>
        <dbReference type="EMBL" id="KAK8543067.1"/>
    </source>
</evidence>
<evidence type="ECO:0000259" key="14">
    <source>
        <dbReference type="PROSITE" id="PS51283"/>
    </source>
</evidence>
<evidence type="ECO:0000256" key="10">
    <source>
        <dbReference type="ARBA" id="ARBA00023242"/>
    </source>
</evidence>
<gene>
    <name evidence="15" type="ORF">V6N12_015636</name>
</gene>
<comment type="subcellular location">
    <subcellularLocation>
        <location evidence="2">Nucleus</location>
    </subcellularLocation>
</comment>